<dbReference type="Proteomes" id="UP000318478">
    <property type="component" value="Unassembled WGS sequence"/>
</dbReference>
<protein>
    <submittedName>
        <fullName evidence="1">Uncharacterized protein</fullName>
    </submittedName>
</protein>
<gene>
    <name evidence="1" type="ORF">Pla123a_26360</name>
</gene>
<dbReference type="AlphaFoldDB" id="A0A5C5YLM3"/>
<evidence type="ECO:0000313" key="2">
    <source>
        <dbReference type="Proteomes" id="UP000318478"/>
    </source>
</evidence>
<organism evidence="1 2">
    <name type="scientific">Posidoniimonas polymericola</name>
    <dbReference type="NCBI Taxonomy" id="2528002"/>
    <lineage>
        <taxon>Bacteria</taxon>
        <taxon>Pseudomonadati</taxon>
        <taxon>Planctomycetota</taxon>
        <taxon>Planctomycetia</taxon>
        <taxon>Pirellulales</taxon>
        <taxon>Lacipirellulaceae</taxon>
        <taxon>Posidoniimonas</taxon>
    </lineage>
</organism>
<evidence type="ECO:0000313" key="1">
    <source>
        <dbReference type="EMBL" id="TWT75853.1"/>
    </source>
</evidence>
<name>A0A5C5YLM3_9BACT</name>
<reference evidence="1 2" key="1">
    <citation type="submission" date="2019-02" db="EMBL/GenBank/DDBJ databases">
        <title>Deep-cultivation of Planctomycetes and their phenomic and genomic characterization uncovers novel biology.</title>
        <authorList>
            <person name="Wiegand S."/>
            <person name="Jogler M."/>
            <person name="Boedeker C."/>
            <person name="Pinto D."/>
            <person name="Vollmers J."/>
            <person name="Rivas-Marin E."/>
            <person name="Kohn T."/>
            <person name="Peeters S.H."/>
            <person name="Heuer A."/>
            <person name="Rast P."/>
            <person name="Oberbeckmann S."/>
            <person name="Bunk B."/>
            <person name="Jeske O."/>
            <person name="Meyerdierks A."/>
            <person name="Storesund J.E."/>
            <person name="Kallscheuer N."/>
            <person name="Luecker S."/>
            <person name="Lage O.M."/>
            <person name="Pohl T."/>
            <person name="Merkel B.J."/>
            <person name="Hornburger P."/>
            <person name="Mueller R.-W."/>
            <person name="Bruemmer F."/>
            <person name="Labrenz M."/>
            <person name="Spormann A.M."/>
            <person name="Op Den Camp H."/>
            <person name="Overmann J."/>
            <person name="Amann R."/>
            <person name="Jetten M.S.M."/>
            <person name="Mascher T."/>
            <person name="Medema M.H."/>
            <person name="Devos D.P."/>
            <person name="Kaster A.-K."/>
            <person name="Ovreas L."/>
            <person name="Rohde M."/>
            <person name="Galperin M.Y."/>
            <person name="Jogler C."/>
        </authorList>
    </citation>
    <scope>NUCLEOTIDE SEQUENCE [LARGE SCALE GENOMIC DNA]</scope>
    <source>
        <strain evidence="1 2">Pla123a</strain>
    </source>
</reference>
<sequence length="34" mass="3870">MPPRGDLEDVTDEQLRRAVAYVTYRAELNILAGH</sequence>
<comment type="caution">
    <text evidence="1">The sequence shown here is derived from an EMBL/GenBank/DDBJ whole genome shotgun (WGS) entry which is preliminary data.</text>
</comment>
<keyword evidence="2" id="KW-1185">Reference proteome</keyword>
<accession>A0A5C5YLM3</accession>
<dbReference type="EMBL" id="SJPO01000006">
    <property type="protein sequence ID" value="TWT75853.1"/>
    <property type="molecule type" value="Genomic_DNA"/>
</dbReference>
<proteinExistence type="predicted"/>